<comment type="caution">
    <text evidence="3">The sequence shown here is derived from an EMBL/GenBank/DDBJ whole genome shotgun (WGS) entry which is preliminary data.</text>
</comment>
<keyword evidence="4" id="KW-1185">Reference proteome</keyword>
<accession>A0A058ZN40</accession>
<protein>
    <recommendedName>
        <fullName evidence="5">DUF3108 domain-containing protein</fullName>
    </recommendedName>
</protein>
<dbReference type="STRING" id="1461693.ATO10_05167"/>
<evidence type="ECO:0008006" key="5">
    <source>
        <dbReference type="Google" id="ProtNLM"/>
    </source>
</evidence>
<dbReference type="RefSeq" id="WP_035248930.1">
    <property type="nucleotide sequence ID" value="NZ_AQQY01000002.1"/>
</dbReference>
<dbReference type="AlphaFoldDB" id="A0A058ZN40"/>
<dbReference type="OrthoDB" id="8593755at2"/>
<keyword evidence="2" id="KW-0732">Signal</keyword>
<evidence type="ECO:0000313" key="3">
    <source>
        <dbReference type="EMBL" id="KCV82973.1"/>
    </source>
</evidence>
<feature type="signal peptide" evidence="2">
    <location>
        <begin position="1"/>
        <end position="27"/>
    </location>
</feature>
<proteinExistence type="predicted"/>
<evidence type="ECO:0000256" key="1">
    <source>
        <dbReference type="SAM" id="MobiDB-lite"/>
    </source>
</evidence>
<name>A0A058ZN40_9RHOB</name>
<feature type="region of interest" description="Disordered" evidence="1">
    <location>
        <begin position="46"/>
        <end position="71"/>
    </location>
</feature>
<dbReference type="Proteomes" id="UP000024836">
    <property type="component" value="Unassembled WGS sequence"/>
</dbReference>
<organism evidence="3 4">
    <name type="scientific">Actibacterium atlanticum</name>
    <dbReference type="NCBI Taxonomy" id="1461693"/>
    <lineage>
        <taxon>Bacteria</taxon>
        <taxon>Pseudomonadati</taxon>
        <taxon>Pseudomonadota</taxon>
        <taxon>Alphaproteobacteria</taxon>
        <taxon>Rhodobacterales</taxon>
        <taxon>Roseobacteraceae</taxon>
        <taxon>Actibacterium</taxon>
    </lineage>
</organism>
<sequence>MTLHFLRSFFGALAFVAVVSHPAAAGAADFAKPGTRITWSWSALSSDGTREKGTNTVQAASSRGHVGKYKRKGESKTRNFVPACWVCGGDSYNYDKKAYAELWPLETGKTVQVTLKRKKDGRVRVSTITVGKLQKVKLAFGTVQAYQITEVMRGINGSSYKATYTSYWAPEIGWNVKYDRKSSSGSRYKGEVTSVQ</sequence>
<gene>
    <name evidence="3" type="ORF">ATO10_05167</name>
</gene>
<evidence type="ECO:0000256" key="2">
    <source>
        <dbReference type="SAM" id="SignalP"/>
    </source>
</evidence>
<dbReference type="EMBL" id="AQQY01000002">
    <property type="protein sequence ID" value="KCV82973.1"/>
    <property type="molecule type" value="Genomic_DNA"/>
</dbReference>
<reference evidence="3" key="1">
    <citation type="submission" date="2013-04" db="EMBL/GenBank/DDBJ databases">
        <title>Shimia sp. 22II-S11-Z10 Genome Sequencing.</title>
        <authorList>
            <person name="Lai Q."/>
            <person name="Li G."/>
            <person name="Shao Z."/>
        </authorList>
    </citation>
    <scope>NUCLEOTIDE SEQUENCE [LARGE SCALE GENOMIC DNA]</scope>
    <source>
        <strain evidence="3">22II-S11-z10</strain>
    </source>
</reference>
<evidence type="ECO:0000313" key="4">
    <source>
        <dbReference type="Proteomes" id="UP000024836"/>
    </source>
</evidence>
<feature type="chain" id="PRO_5001571375" description="DUF3108 domain-containing protein" evidence="2">
    <location>
        <begin position="28"/>
        <end position="196"/>
    </location>
</feature>